<keyword evidence="11" id="KW-1185">Reference proteome</keyword>
<evidence type="ECO:0000256" key="8">
    <source>
        <dbReference type="PIRSR" id="PIRSR002030-1"/>
    </source>
</evidence>
<dbReference type="GO" id="GO:0005344">
    <property type="term" value="F:oxygen carrier activity"/>
    <property type="evidence" value="ECO:0007669"/>
    <property type="project" value="UniProtKB-UniRule"/>
</dbReference>
<keyword evidence="5 7" id="KW-0479">Metal-binding</keyword>
<evidence type="ECO:0000256" key="6">
    <source>
        <dbReference type="ARBA" id="ARBA00023004"/>
    </source>
</evidence>
<evidence type="ECO:0000256" key="2">
    <source>
        <dbReference type="ARBA" id="ARBA00022448"/>
    </source>
</evidence>
<name>A0A9E8ZCM5_9CYAN</name>
<keyword evidence="2 7" id="KW-0813">Transport</keyword>
<evidence type="ECO:0000256" key="4">
    <source>
        <dbReference type="ARBA" id="ARBA00022621"/>
    </source>
</evidence>
<dbReference type="AlphaFoldDB" id="A0A9E8ZCM5"/>
<dbReference type="RefSeq" id="WP_268610762.1">
    <property type="nucleotide sequence ID" value="NZ_CP113797.1"/>
</dbReference>
<keyword evidence="3 7" id="KW-0349">Heme</keyword>
<feature type="binding site" description="distal binding residue" evidence="9">
    <location>
        <position position="46"/>
    </location>
    <ligand>
        <name>heme</name>
        <dbReference type="ChEBI" id="CHEBI:30413"/>
    </ligand>
    <ligandPart>
        <name>Fe</name>
        <dbReference type="ChEBI" id="CHEBI:18248"/>
    </ligandPart>
</feature>
<comment type="cofactor">
    <cofactor evidence="8">
        <name>heme</name>
        <dbReference type="ChEBI" id="CHEBI:30413"/>
    </cofactor>
    <text evidence="8">Binds 1 heme group per subunit.</text>
</comment>
<dbReference type="InterPro" id="IPR016339">
    <property type="entry name" value="Hemoglobin_trunc_I"/>
</dbReference>
<feature type="binding site" description="proximal binding residue" evidence="8">
    <location>
        <position position="70"/>
    </location>
    <ligand>
        <name>heme</name>
        <dbReference type="ChEBI" id="CHEBI:30413"/>
    </ligand>
    <ligandPart>
        <name>Fe</name>
        <dbReference type="ChEBI" id="CHEBI:18248"/>
    </ligandPart>
</feature>
<evidence type="ECO:0000256" key="1">
    <source>
        <dbReference type="ARBA" id="ARBA00009660"/>
    </source>
</evidence>
<dbReference type="InterPro" id="IPR001486">
    <property type="entry name" value="Hemoglobin_trunc"/>
</dbReference>
<dbReference type="EMBL" id="CP113797">
    <property type="protein sequence ID" value="WAL60805.1"/>
    <property type="molecule type" value="Genomic_DNA"/>
</dbReference>
<evidence type="ECO:0000256" key="3">
    <source>
        <dbReference type="ARBA" id="ARBA00022617"/>
    </source>
</evidence>
<dbReference type="Proteomes" id="UP001163152">
    <property type="component" value="Chromosome"/>
</dbReference>
<sequence length="124" mass="13928">MSTLFDKLGGSAGVELAVDKFYDRVLSDDRIKHFFDGVDMKRQRAHQRAFLTYAFGGASHYNGRHLREAHQQLVKERGLSREHFNAVAEDLIATLQEMGVSQDLIDEVAAVVAAPQNQQDVLNQ</sequence>
<dbReference type="Gene3D" id="1.10.490.10">
    <property type="entry name" value="Globins"/>
    <property type="match status" value="1"/>
</dbReference>
<evidence type="ECO:0000256" key="7">
    <source>
        <dbReference type="PIRNR" id="PIRNR002030"/>
    </source>
</evidence>
<gene>
    <name evidence="10" type="ORF">OXH18_02075</name>
</gene>
<dbReference type="InterPro" id="IPR012292">
    <property type="entry name" value="Globin/Proto"/>
</dbReference>
<evidence type="ECO:0000256" key="9">
    <source>
        <dbReference type="PIRSR" id="PIRSR601486-1"/>
    </source>
</evidence>
<comment type="similarity">
    <text evidence="1 7">Belongs to the truncated hemoglobin family. Group I subfamily.</text>
</comment>
<dbReference type="GO" id="GO:0020037">
    <property type="term" value="F:heme binding"/>
    <property type="evidence" value="ECO:0007669"/>
    <property type="project" value="InterPro"/>
</dbReference>
<dbReference type="InterPro" id="IPR019795">
    <property type="entry name" value="Globin_bac-like_CS"/>
</dbReference>
<dbReference type="SUPFAM" id="SSF46458">
    <property type="entry name" value="Globin-like"/>
    <property type="match status" value="1"/>
</dbReference>
<accession>A0A9E8ZCM5</accession>
<dbReference type="GO" id="GO:0046872">
    <property type="term" value="F:metal ion binding"/>
    <property type="evidence" value="ECO:0007669"/>
    <property type="project" value="UniProtKB-UniRule"/>
</dbReference>
<protein>
    <recommendedName>
        <fullName evidence="7">Group 1 truncated hemoglobin</fullName>
    </recommendedName>
</protein>
<keyword evidence="6 7" id="KW-0408">Iron</keyword>
<dbReference type="CDD" id="cd00454">
    <property type="entry name" value="TrHb1_N"/>
    <property type="match status" value="1"/>
</dbReference>
<evidence type="ECO:0000313" key="10">
    <source>
        <dbReference type="EMBL" id="WAL60805.1"/>
    </source>
</evidence>
<evidence type="ECO:0000313" key="11">
    <source>
        <dbReference type="Proteomes" id="UP001163152"/>
    </source>
</evidence>
<dbReference type="PIRSF" id="PIRSF002030">
    <property type="entry name" value="Globin_Protozoa/Cyanobacteria"/>
    <property type="match status" value="1"/>
</dbReference>
<dbReference type="GO" id="GO:0019825">
    <property type="term" value="F:oxygen binding"/>
    <property type="evidence" value="ECO:0007669"/>
    <property type="project" value="InterPro"/>
</dbReference>
<organism evidence="10 11">
    <name type="scientific">Thermocoleostomius sinensis A174</name>
    <dbReference type="NCBI Taxonomy" id="2016057"/>
    <lineage>
        <taxon>Bacteria</taxon>
        <taxon>Bacillati</taxon>
        <taxon>Cyanobacteriota</taxon>
        <taxon>Cyanophyceae</taxon>
        <taxon>Oculatellales</taxon>
        <taxon>Oculatellaceae</taxon>
        <taxon>Thermocoleostomius</taxon>
    </lineage>
</organism>
<dbReference type="PROSITE" id="PS01213">
    <property type="entry name" value="GLOBIN_FAM_2"/>
    <property type="match status" value="1"/>
</dbReference>
<evidence type="ECO:0000256" key="5">
    <source>
        <dbReference type="ARBA" id="ARBA00022723"/>
    </source>
</evidence>
<proteinExistence type="inferred from homology"/>
<keyword evidence="4 7" id="KW-0561">Oxygen transport</keyword>
<dbReference type="Pfam" id="PF01152">
    <property type="entry name" value="Bac_globin"/>
    <property type="match status" value="1"/>
</dbReference>
<dbReference type="KEGG" id="tsin:OXH18_02075"/>
<dbReference type="InterPro" id="IPR009050">
    <property type="entry name" value="Globin-like_sf"/>
</dbReference>
<reference evidence="10" key="1">
    <citation type="submission" date="2022-12" db="EMBL/GenBank/DDBJ databases">
        <title>Polyphasic identification of a Novel Hot-Spring Cyanobacterium Ocullathermofonsia sinensis gen nov. sp. nov. and Genomic Insights on its Adaptations to the Thermal Habitat.</title>
        <authorList>
            <person name="Daroch M."/>
            <person name="Tang J."/>
            <person name="Jiang Y."/>
        </authorList>
    </citation>
    <scope>NUCLEOTIDE SEQUENCE</scope>
    <source>
        <strain evidence="10">PKUAC-SCTA174</strain>
    </source>
</reference>